<reference evidence="1 2" key="2">
    <citation type="submission" date="2007-08" db="EMBL/GenBank/DDBJ databases">
        <authorList>
            <person name="Fulton L."/>
            <person name="Clifton S."/>
            <person name="Fulton B."/>
            <person name="Xu J."/>
            <person name="Minx P."/>
            <person name="Pepin K.H."/>
            <person name="Johnson M."/>
            <person name="Thiruvilangam P."/>
            <person name="Bhonagiri V."/>
            <person name="Nash W.E."/>
            <person name="Wang C."/>
            <person name="Mardis E.R."/>
            <person name="Wilson R.K."/>
        </authorList>
    </citation>
    <scope>NUCLEOTIDE SEQUENCE [LARGE SCALE GENOMIC DNA]</scope>
    <source>
        <strain evidence="1 2">DSM 753</strain>
    </source>
</reference>
<name>A7VVB8_9FIRM</name>
<dbReference type="Proteomes" id="UP000003490">
    <property type="component" value="Unassembled WGS sequence"/>
</dbReference>
<protein>
    <submittedName>
        <fullName evidence="1">Uncharacterized protein</fullName>
    </submittedName>
</protein>
<dbReference type="EMBL" id="ABCB02000019">
    <property type="protein sequence ID" value="EDO60919.1"/>
    <property type="molecule type" value="Genomic_DNA"/>
</dbReference>
<evidence type="ECO:0000313" key="1">
    <source>
        <dbReference type="EMBL" id="EDO60919.1"/>
    </source>
</evidence>
<comment type="caution">
    <text evidence="1">The sequence shown here is derived from an EMBL/GenBank/DDBJ whole genome shotgun (WGS) entry which is preliminary data.</text>
</comment>
<dbReference type="AlphaFoldDB" id="A7VVB8"/>
<accession>A7VVB8</accession>
<sequence length="92" mass="10126">MQRYLTKEIHSILMAHDRPAPIKVIPITLSGHDARDFPAVFPDFYPFASAAQISSSACGASCFTGSSQIYLAAEKPAFFIFRLSKAPDKTLF</sequence>
<gene>
    <name evidence="1" type="ORF">CLOLEP_02531</name>
</gene>
<evidence type="ECO:0000313" key="2">
    <source>
        <dbReference type="Proteomes" id="UP000003490"/>
    </source>
</evidence>
<organism evidence="1 2">
    <name type="scientific">[Clostridium] leptum DSM 753</name>
    <dbReference type="NCBI Taxonomy" id="428125"/>
    <lineage>
        <taxon>Bacteria</taxon>
        <taxon>Bacillati</taxon>
        <taxon>Bacillota</taxon>
        <taxon>Clostridia</taxon>
        <taxon>Eubacteriales</taxon>
        <taxon>Oscillospiraceae</taxon>
        <taxon>Oscillospiraceae incertae sedis</taxon>
    </lineage>
</organism>
<proteinExistence type="predicted"/>
<dbReference type="HOGENOM" id="CLU_2408061_0_0_9"/>
<reference evidence="1 2" key="1">
    <citation type="submission" date="2007-08" db="EMBL/GenBank/DDBJ databases">
        <title>Draft genome sequence of Clostridium leptum (DSM 753).</title>
        <authorList>
            <person name="Sudarsanam P."/>
            <person name="Ley R."/>
            <person name="Guruge J."/>
            <person name="Turnbaugh P.J."/>
            <person name="Mahowald M."/>
            <person name="Liep D."/>
            <person name="Gordon J."/>
        </authorList>
    </citation>
    <scope>NUCLEOTIDE SEQUENCE [LARGE SCALE GENOMIC DNA]</scope>
    <source>
        <strain evidence="1 2">DSM 753</strain>
    </source>
</reference>